<dbReference type="PANTHER" id="PTHR33624">
    <property type="entry name" value="SIGMA FACTOR BINDING PROTEIN 1, CHLOROPLASTIC"/>
    <property type="match status" value="1"/>
</dbReference>
<evidence type="ECO:0000313" key="4">
    <source>
        <dbReference type="Proteomes" id="UP000007015"/>
    </source>
</evidence>
<evidence type="ECO:0000259" key="2">
    <source>
        <dbReference type="Pfam" id="PF05678"/>
    </source>
</evidence>
<organism evidence="3 4">
    <name type="scientific">Oryza sativa subsp. indica</name>
    <name type="common">Rice</name>
    <dbReference type="NCBI Taxonomy" id="39946"/>
    <lineage>
        <taxon>Eukaryota</taxon>
        <taxon>Viridiplantae</taxon>
        <taxon>Streptophyta</taxon>
        <taxon>Embryophyta</taxon>
        <taxon>Tracheophyta</taxon>
        <taxon>Spermatophyta</taxon>
        <taxon>Magnoliopsida</taxon>
        <taxon>Liliopsida</taxon>
        <taxon>Poales</taxon>
        <taxon>Poaceae</taxon>
        <taxon>BOP clade</taxon>
        <taxon>Oryzoideae</taxon>
        <taxon>Oryzeae</taxon>
        <taxon>Oryzinae</taxon>
        <taxon>Oryza</taxon>
        <taxon>Oryza sativa</taxon>
    </lineage>
</organism>
<gene>
    <name evidence="3" type="ORF">OsI_19832</name>
</gene>
<proteinExistence type="predicted"/>
<dbReference type="Pfam" id="PF05678">
    <property type="entry name" value="VQ"/>
    <property type="match status" value="1"/>
</dbReference>
<feature type="region of interest" description="Disordered" evidence="1">
    <location>
        <begin position="149"/>
        <end position="175"/>
    </location>
</feature>
<feature type="domain" description="VQ" evidence="2">
    <location>
        <begin position="125"/>
        <end position="152"/>
    </location>
</feature>
<reference evidence="3 4" key="1">
    <citation type="journal article" date="2005" name="PLoS Biol.">
        <title>The genomes of Oryza sativa: a history of duplications.</title>
        <authorList>
            <person name="Yu J."/>
            <person name="Wang J."/>
            <person name="Lin W."/>
            <person name="Li S."/>
            <person name="Li H."/>
            <person name="Zhou J."/>
            <person name="Ni P."/>
            <person name="Dong W."/>
            <person name="Hu S."/>
            <person name="Zeng C."/>
            <person name="Zhang J."/>
            <person name="Zhang Y."/>
            <person name="Li R."/>
            <person name="Xu Z."/>
            <person name="Li S."/>
            <person name="Li X."/>
            <person name="Zheng H."/>
            <person name="Cong L."/>
            <person name="Lin L."/>
            <person name="Yin J."/>
            <person name="Geng J."/>
            <person name="Li G."/>
            <person name="Shi J."/>
            <person name="Liu J."/>
            <person name="Lv H."/>
            <person name="Li J."/>
            <person name="Wang J."/>
            <person name="Deng Y."/>
            <person name="Ran L."/>
            <person name="Shi X."/>
            <person name="Wang X."/>
            <person name="Wu Q."/>
            <person name="Li C."/>
            <person name="Ren X."/>
            <person name="Wang J."/>
            <person name="Wang X."/>
            <person name="Li D."/>
            <person name="Liu D."/>
            <person name="Zhang X."/>
            <person name="Ji Z."/>
            <person name="Zhao W."/>
            <person name="Sun Y."/>
            <person name="Zhang Z."/>
            <person name="Bao J."/>
            <person name="Han Y."/>
            <person name="Dong L."/>
            <person name="Ji J."/>
            <person name="Chen P."/>
            <person name="Wu S."/>
            <person name="Liu J."/>
            <person name="Xiao Y."/>
            <person name="Bu D."/>
            <person name="Tan J."/>
            <person name="Yang L."/>
            <person name="Ye C."/>
            <person name="Zhang J."/>
            <person name="Xu J."/>
            <person name="Zhou Y."/>
            <person name="Yu Y."/>
            <person name="Zhang B."/>
            <person name="Zhuang S."/>
            <person name="Wei H."/>
            <person name="Liu B."/>
            <person name="Lei M."/>
            <person name="Yu H."/>
            <person name="Li Y."/>
            <person name="Xu H."/>
            <person name="Wei S."/>
            <person name="He X."/>
            <person name="Fang L."/>
            <person name="Zhang Z."/>
            <person name="Zhang Y."/>
            <person name="Huang X."/>
            <person name="Su Z."/>
            <person name="Tong W."/>
            <person name="Li J."/>
            <person name="Tong Z."/>
            <person name="Li S."/>
            <person name="Ye J."/>
            <person name="Wang L."/>
            <person name="Fang L."/>
            <person name="Lei T."/>
            <person name="Chen C."/>
            <person name="Chen H."/>
            <person name="Xu Z."/>
            <person name="Li H."/>
            <person name="Huang H."/>
            <person name="Zhang F."/>
            <person name="Xu H."/>
            <person name="Li N."/>
            <person name="Zhao C."/>
            <person name="Li S."/>
            <person name="Dong L."/>
            <person name="Huang Y."/>
            <person name="Li L."/>
            <person name="Xi Y."/>
            <person name="Qi Q."/>
            <person name="Li W."/>
            <person name="Zhang B."/>
            <person name="Hu W."/>
            <person name="Zhang Y."/>
            <person name="Tian X."/>
            <person name="Jiao Y."/>
            <person name="Liang X."/>
            <person name="Jin J."/>
            <person name="Gao L."/>
            <person name="Zheng W."/>
            <person name="Hao B."/>
            <person name="Liu S."/>
            <person name="Wang W."/>
            <person name="Yuan L."/>
            <person name="Cao M."/>
            <person name="McDermott J."/>
            <person name="Samudrala R."/>
            <person name="Wang J."/>
            <person name="Wong G.K."/>
            <person name="Yang H."/>
        </authorList>
    </citation>
    <scope>NUCLEOTIDE SEQUENCE [LARGE SCALE GENOMIC DNA]</scope>
    <source>
        <strain evidence="4">cv. 93-11</strain>
    </source>
</reference>
<evidence type="ECO:0000313" key="3">
    <source>
        <dbReference type="EMBL" id="EEC79158.1"/>
    </source>
</evidence>
<dbReference type="OMA" id="LWLTGAW"/>
<name>B8AXZ1_ORYSI</name>
<keyword evidence="4" id="KW-1185">Reference proteome</keyword>
<dbReference type="AlphaFoldDB" id="B8AXZ1"/>
<dbReference type="EMBL" id="CM000130">
    <property type="protein sequence ID" value="EEC79158.1"/>
    <property type="molecule type" value="Genomic_DNA"/>
</dbReference>
<dbReference type="InterPro" id="IPR039335">
    <property type="entry name" value="SIB1/2"/>
</dbReference>
<dbReference type="HOGENOM" id="CLU_106032_0_0_1"/>
<accession>B8AXZ1</accession>
<dbReference type="STRING" id="39946.B8AXZ1"/>
<dbReference type="InterPro" id="IPR008889">
    <property type="entry name" value="VQ"/>
</dbReference>
<feature type="region of interest" description="Disordered" evidence="1">
    <location>
        <begin position="187"/>
        <end position="215"/>
    </location>
</feature>
<sequence>MESSAAEMNPFPPIRKDTDGDNFDTLWDVYPALWLTGAWVGGAQVSVTWSRGTWARIAAACRSQISSVGGGGGWGGGDGSAEAAELQGNASATATRGGGGGGGGKGGGNGKAAAAGKKPIKVVYISNPMRVRTSAAGFRALVQELTGRNADPSKYSPRASAGDDGSGATALPDTGAASDADALEAGAAPGRHPAETATFDEGGGGGGGGYDDDDVFRSQLLDTSYSVFSPPTLLYDDHPHSKV</sequence>
<feature type="region of interest" description="Disordered" evidence="1">
    <location>
        <begin position="1"/>
        <end position="20"/>
    </location>
</feature>
<dbReference type="Gramene" id="BGIOSGA018119-TA">
    <property type="protein sequence ID" value="BGIOSGA018119-PA"/>
    <property type="gene ID" value="BGIOSGA018119"/>
</dbReference>
<feature type="region of interest" description="Disordered" evidence="1">
    <location>
        <begin position="87"/>
        <end position="113"/>
    </location>
</feature>
<protein>
    <recommendedName>
        <fullName evidence="2">VQ domain-containing protein</fullName>
    </recommendedName>
</protein>
<dbReference type="Proteomes" id="UP000007015">
    <property type="component" value="Chromosome 5"/>
</dbReference>
<feature type="compositionally biased region" description="Gly residues" evidence="1">
    <location>
        <begin position="96"/>
        <end position="110"/>
    </location>
</feature>
<evidence type="ECO:0000256" key="1">
    <source>
        <dbReference type="SAM" id="MobiDB-lite"/>
    </source>
</evidence>
<dbReference type="PANTHER" id="PTHR33624:SF2">
    <property type="entry name" value="SIGMA FACTOR BINDING PROTEIN 1, CHLOROPLASTIC"/>
    <property type="match status" value="1"/>
</dbReference>
<feature type="compositionally biased region" description="Low complexity" evidence="1">
    <location>
        <begin position="159"/>
        <end position="168"/>
    </location>
</feature>